<name>A0AC34FBK1_9BILA</name>
<accession>A0AC34FBK1</accession>
<sequence length="470" mass="53353">MPKVNVKWSGNRYEVDVDTDSDPILFKAQLYELTGVAPERQKVVFKGKTLKDESWEGFNLTDGALLMLLGSVEEAPKKPKDDGEAMDTNDSKLLGEEKQLILPAGLGNLGNTCFMNATIQVMRTIPELNTALSTYQAPLDNNIPVAKKMSFSLKLLFDQLNKSQNNSINPAMFLVMLHQCFPQLATKTPRGENEQQDANECWTELVRCINNEIDVDVNGKKVNFRKYIEGVHQIHLKNTEAEDEEAHSVETFTELSCYLSQEVKYLQLGINKTKENITKHSEKIGKDAVFEKTTLVSRLPGYLCIQMVRFFYKEKEKINAKILKDVKFPKILDVFELCTPELKERLAPTRAAFKEYEDKAVEVLRQSKLEEGKKGKSEAIKYAPFSFDDDPGSNNSGFYELQGIVTHKGRSSNSGHYVGWVRLEDNKWVKCDDDDVEPVSEEDVFRLSGGGDWHCAYLLLYGPRRLPLLQ</sequence>
<organism evidence="1 2">
    <name type="scientific">Panagrolaimus sp. ES5</name>
    <dbReference type="NCBI Taxonomy" id="591445"/>
    <lineage>
        <taxon>Eukaryota</taxon>
        <taxon>Metazoa</taxon>
        <taxon>Ecdysozoa</taxon>
        <taxon>Nematoda</taxon>
        <taxon>Chromadorea</taxon>
        <taxon>Rhabditida</taxon>
        <taxon>Tylenchina</taxon>
        <taxon>Panagrolaimomorpha</taxon>
        <taxon>Panagrolaimoidea</taxon>
        <taxon>Panagrolaimidae</taxon>
        <taxon>Panagrolaimus</taxon>
    </lineage>
</organism>
<evidence type="ECO:0000313" key="1">
    <source>
        <dbReference type="Proteomes" id="UP000887579"/>
    </source>
</evidence>
<protein>
    <submittedName>
        <fullName evidence="2">Ubiquitin carboxyl-terminal hydrolase</fullName>
    </submittedName>
</protein>
<dbReference type="WBParaSite" id="ES5_v2.g14576.t1">
    <property type="protein sequence ID" value="ES5_v2.g14576.t1"/>
    <property type="gene ID" value="ES5_v2.g14576"/>
</dbReference>
<dbReference type="Proteomes" id="UP000887579">
    <property type="component" value="Unplaced"/>
</dbReference>
<proteinExistence type="predicted"/>
<reference evidence="2" key="1">
    <citation type="submission" date="2022-11" db="UniProtKB">
        <authorList>
            <consortium name="WormBaseParasite"/>
        </authorList>
    </citation>
    <scope>IDENTIFICATION</scope>
</reference>
<evidence type="ECO:0000313" key="2">
    <source>
        <dbReference type="WBParaSite" id="ES5_v2.g14576.t1"/>
    </source>
</evidence>